<evidence type="ECO:0000313" key="4">
    <source>
        <dbReference type="Proteomes" id="UP000221734"/>
    </source>
</evidence>
<accession>Q1Q4X1</accession>
<name>Q1Q4X1_KUEST</name>
<organism evidence="1">
    <name type="scientific">Kuenenia stuttgartiensis</name>
    <dbReference type="NCBI Taxonomy" id="174633"/>
    <lineage>
        <taxon>Bacteria</taxon>
        <taxon>Pseudomonadati</taxon>
        <taxon>Planctomycetota</taxon>
        <taxon>Candidatus Brocadiia</taxon>
        <taxon>Candidatus Brocadiales</taxon>
        <taxon>Candidatus Brocadiaceae</taxon>
        <taxon>Candidatus Kuenenia</taxon>
    </lineage>
</organism>
<evidence type="ECO:0000313" key="5">
    <source>
        <dbReference type="Proteomes" id="UP000501926"/>
    </source>
</evidence>
<reference evidence="4" key="4">
    <citation type="submission" date="2017-10" db="EMBL/GenBank/DDBJ databases">
        <authorList>
            <person name="Frank J."/>
        </authorList>
    </citation>
    <scope>NUCLEOTIDE SEQUENCE [LARGE SCALE GENOMIC DNA]</scope>
</reference>
<keyword evidence="4" id="KW-1185">Reference proteome</keyword>
<dbReference type="Proteomes" id="UP000221734">
    <property type="component" value="Chromosome Kuenenia_stuttgartiensis_MBR1"/>
</dbReference>
<evidence type="ECO:0000313" key="2">
    <source>
        <dbReference type="EMBL" id="QII12545.1"/>
    </source>
</evidence>
<reference evidence="1" key="2">
    <citation type="submission" date="2006-01" db="EMBL/GenBank/DDBJ databases">
        <authorList>
            <person name="Genoscope"/>
        </authorList>
    </citation>
    <scope>NUCLEOTIDE SEQUENCE</scope>
</reference>
<gene>
    <name evidence="2" type="ORF">KsCSTR_31660</name>
    <name evidence="3" type="ORF">KSMBR1_0319</name>
    <name evidence="1" type="ORF">kuste4297</name>
</gene>
<reference evidence="2 5" key="5">
    <citation type="submission" date="2020-02" db="EMBL/GenBank/DDBJ databases">
        <title>Newly sequenced genome of strain CSTR1 showed variability in Candidatus Kuenenia stuttgartiensis genomes.</title>
        <authorList>
            <person name="Ding C."/>
            <person name="Adrian L."/>
        </authorList>
    </citation>
    <scope>NUCLEOTIDE SEQUENCE [LARGE SCALE GENOMIC DNA]</scope>
    <source>
        <strain evidence="2 5">CSTR1</strain>
    </source>
</reference>
<proteinExistence type="predicted"/>
<evidence type="ECO:0000313" key="3">
    <source>
        <dbReference type="EMBL" id="SOH02835.1"/>
    </source>
</evidence>
<sequence>MNGSLPHVDVFMKAHGIAAVKYKPKPPIDEFHGSNQCVRFIGEQSFPTRLVYPSQLPLSEDTEAKHMPGGMILLADIGKIDVTQLIGGIKHHL</sequence>
<reference evidence="1" key="1">
    <citation type="journal article" date="2006" name="Nature">
        <title>Deciphering the evolution and metabolism of an anammox bacterium from a community genome.</title>
        <authorList>
            <person name="Strous M."/>
            <person name="Pelletier E."/>
            <person name="Mangenot S."/>
            <person name="Rattei T."/>
            <person name="Lehner A."/>
            <person name="Taylor M.W."/>
            <person name="Horn M."/>
            <person name="Daims H."/>
            <person name="Bartol-Mavel D."/>
            <person name="Wincker P."/>
            <person name="Barbe V."/>
            <person name="Fonknechten N."/>
            <person name="Vallenet D."/>
            <person name="Segurens B."/>
            <person name="Schenowitz-Truong C."/>
            <person name="Medigue C."/>
            <person name="Collingro A."/>
            <person name="Snel B."/>
            <person name="Dutilh B.E."/>
            <person name="OpDenCamp H.J.M."/>
            <person name="vanDerDrift C."/>
            <person name="Cirpus I."/>
            <person name="vanDePas-Schoonen K.T."/>
            <person name="Harhangi H.R."/>
            <person name="vanNiftrik L."/>
            <person name="Schmid M."/>
            <person name="Keltjens J."/>
            <person name="vanDeVossenberg J."/>
            <person name="Kartal B."/>
            <person name="Meier H."/>
            <person name="Frishman D."/>
            <person name="Huynen M.A."/>
            <person name="Mewes H."/>
            <person name="Weissenbach J."/>
            <person name="Jetten M.S.M."/>
            <person name="Wagner M."/>
            <person name="LePaslier D."/>
        </authorList>
    </citation>
    <scope>NUCLEOTIDE SEQUENCE</scope>
</reference>
<reference evidence="3" key="3">
    <citation type="submission" date="2017-10" db="EMBL/GenBank/DDBJ databases">
        <authorList>
            <person name="Banno H."/>
            <person name="Chua N.-H."/>
        </authorList>
    </citation>
    <scope>NUCLEOTIDE SEQUENCE [LARGE SCALE GENOMIC DNA]</scope>
    <source>
        <strain evidence="3">Kuenenia_mbr1_ru-nijmegen</strain>
    </source>
</reference>
<dbReference type="Proteomes" id="UP000501926">
    <property type="component" value="Chromosome"/>
</dbReference>
<dbReference type="EMBL" id="CT573071">
    <property type="protein sequence ID" value="CAJ75059.1"/>
    <property type="molecule type" value="Genomic_DNA"/>
</dbReference>
<dbReference type="EMBL" id="LT934425">
    <property type="protein sequence ID" value="SOH02835.1"/>
    <property type="molecule type" value="Genomic_DNA"/>
</dbReference>
<evidence type="ECO:0000313" key="1">
    <source>
        <dbReference type="EMBL" id="CAJ75059.1"/>
    </source>
</evidence>
<dbReference type="KEGG" id="kst:KSMBR1_0319"/>
<dbReference type="AlphaFoldDB" id="Q1Q4X1"/>
<dbReference type="EMBL" id="CP049055">
    <property type="protein sequence ID" value="QII12545.1"/>
    <property type="molecule type" value="Genomic_DNA"/>
</dbReference>
<protein>
    <submittedName>
        <fullName evidence="1">Uncharacterized protein</fullName>
    </submittedName>
</protein>